<dbReference type="GO" id="GO:0005634">
    <property type="term" value="C:nucleus"/>
    <property type="evidence" value="ECO:0007669"/>
    <property type="project" value="UniProtKB-SubCell"/>
</dbReference>
<name>A0A2A6CCE0_PRIPA</name>
<dbReference type="GO" id="GO:0008380">
    <property type="term" value="P:RNA splicing"/>
    <property type="evidence" value="ECO:0007669"/>
    <property type="project" value="UniProtKB-KW"/>
</dbReference>
<keyword evidence="13" id="KW-1185">Reference proteome</keyword>
<dbReference type="PANTHER" id="PTHR31077">
    <property type="entry name" value="U4/U6.U5 SMALL NUCLEAR RIBONUCLEOPROTEIN 27 KDA PROTEIN"/>
    <property type="match status" value="1"/>
</dbReference>
<feature type="compositionally biased region" description="Basic and acidic residues" evidence="10">
    <location>
        <begin position="66"/>
        <end position="106"/>
    </location>
</feature>
<comment type="subunit">
    <text evidence="4">Part of a tri-snRNP complex.</text>
</comment>
<evidence type="ECO:0000256" key="11">
    <source>
        <dbReference type="SAM" id="SignalP"/>
    </source>
</evidence>
<organism evidence="12 13">
    <name type="scientific">Pristionchus pacificus</name>
    <name type="common">Parasitic nematode worm</name>
    <dbReference type="NCBI Taxonomy" id="54126"/>
    <lineage>
        <taxon>Eukaryota</taxon>
        <taxon>Metazoa</taxon>
        <taxon>Ecdysozoa</taxon>
        <taxon>Nematoda</taxon>
        <taxon>Chromadorea</taxon>
        <taxon>Rhabditida</taxon>
        <taxon>Rhabditina</taxon>
        <taxon>Diplogasteromorpha</taxon>
        <taxon>Diplogasteroidea</taxon>
        <taxon>Neodiplogasteridae</taxon>
        <taxon>Pristionchus</taxon>
    </lineage>
</organism>
<evidence type="ECO:0000256" key="7">
    <source>
        <dbReference type="ARBA" id="ARBA00023187"/>
    </source>
</evidence>
<evidence type="ECO:0000256" key="2">
    <source>
        <dbReference type="ARBA" id="ARBA00004123"/>
    </source>
</evidence>
<evidence type="ECO:0000256" key="9">
    <source>
        <dbReference type="ARBA" id="ARBA00031864"/>
    </source>
</evidence>
<accession>A0A2A6CCE0</accession>
<protein>
    <recommendedName>
        <fullName evidence="5">U4/U6.U5 small nuclear ribonucleoprotein 27 kDa protein</fullName>
    </recommendedName>
    <alternativeName>
        <fullName evidence="9">U4/U6.U5 tri-snRNP-associated protein 3</fullName>
    </alternativeName>
</protein>
<evidence type="ECO:0000256" key="6">
    <source>
        <dbReference type="ARBA" id="ARBA00022664"/>
    </source>
</evidence>
<dbReference type="Pfam" id="PF08648">
    <property type="entry name" value="SNRNP27"/>
    <property type="match status" value="1"/>
</dbReference>
<evidence type="ECO:0000313" key="12">
    <source>
        <dbReference type="EnsemblMetazoa" id="PPA22876.1"/>
    </source>
</evidence>
<dbReference type="Proteomes" id="UP000005239">
    <property type="component" value="Unassembled WGS sequence"/>
</dbReference>
<sequence length="184" mass="21234">MDRVRNKLWRAVGVAVRLIAAVVRALARPEETCVVSEAEVEREETIETGIALAATEAVSVGRAELRRSDFKEKRDERSERSERDDRRRGDERRRDDDRGDRRERDGRRRTRSRTPEEAVPVDLTSIAGIDDEVAKMMGFGGFDTTKNKKVDGNDVGEVKINKQRRYRQYMNRKGGFNRPLDWIA</sequence>
<dbReference type="AlphaFoldDB" id="A0A2A6CCE0"/>
<keyword evidence="6" id="KW-0507">mRNA processing</keyword>
<evidence type="ECO:0000256" key="3">
    <source>
        <dbReference type="ARBA" id="ARBA00008218"/>
    </source>
</evidence>
<dbReference type="PANTHER" id="PTHR31077:SF1">
    <property type="entry name" value="U4_U6.U5 SMALL NUCLEAR RIBONUCLEOPROTEIN 27 KDA PROTEIN"/>
    <property type="match status" value="1"/>
</dbReference>
<reference evidence="13" key="1">
    <citation type="journal article" date="2008" name="Nat. Genet.">
        <title>The Pristionchus pacificus genome provides a unique perspective on nematode lifestyle and parasitism.</title>
        <authorList>
            <person name="Dieterich C."/>
            <person name="Clifton S.W."/>
            <person name="Schuster L.N."/>
            <person name="Chinwalla A."/>
            <person name="Delehaunty K."/>
            <person name="Dinkelacker I."/>
            <person name="Fulton L."/>
            <person name="Fulton R."/>
            <person name="Godfrey J."/>
            <person name="Minx P."/>
            <person name="Mitreva M."/>
            <person name="Roeseler W."/>
            <person name="Tian H."/>
            <person name="Witte H."/>
            <person name="Yang S.P."/>
            <person name="Wilson R.K."/>
            <person name="Sommer R.J."/>
        </authorList>
    </citation>
    <scope>NUCLEOTIDE SEQUENCE [LARGE SCALE GENOMIC DNA]</scope>
    <source>
        <strain evidence="13">PS312</strain>
    </source>
</reference>
<evidence type="ECO:0000256" key="8">
    <source>
        <dbReference type="ARBA" id="ARBA00023242"/>
    </source>
</evidence>
<dbReference type="GO" id="GO:0006397">
    <property type="term" value="P:mRNA processing"/>
    <property type="evidence" value="ECO:0007669"/>
    <property type="project" value="UniProtKB-KW"/>
</dbReference>
<dbReference type="OrthoDB" id="21368at2759"/>
<reference evidence="12" key="2">
    <citation type="submission" date="2022-06" db="UniProtKB">
        <authorList>
            <consortium name="EnsemblMetazoa"/>
        </authorList>
    </citation>
    <scope>IDENTIFICATION</scope>
    <source>
        <strain evidence="12">PS312</strain>
    </source>
</reference>
<gene>
    <name evidence="12" type="primary">WBGene00112430</name>
</gene>
<proteinExistence type="inferred from homology"/>
<feature type="region of interest" description="Disordered" evidence="10">
    <location>
        <begin position="66"/>
        <end position="121"/>
    </location>
</feature>
<keyword evidence="7" id="KW-0508">mRNA splicing</keyword>
<comment type="function">
    <text evidence="1">May play a role in mRNA splicing.</text>
</comment>
<comment type="similarity">
    <text evidence="3">Belongs to the SNUT3 family.</text>
</comment>
<evidence type="ECO:0000313" key="13">
    <source>
        <dbReference type="Proteomes" id="UP000005239"/>
    </source>
</evidence>
<accession>A0A8R1UGW4</accession>
<keyword evidence="8" id="KW-0539">Nucleus</keyword>
<evidence type="ECO:0000256" key="1">
    <source>
        <dbReference type="ARBA" id="ARBA00003632"/>
    </source>
</evidence>
<keyword evidence="11" id="KW-0732">Signal</keyword>
<evidence type="ECO:0000256" key="10">
    <source>
        <dbReference type="SAM" id="MobiDB-lite"/>
    </source>
</evidence>
<comment type="subcellular location">
    <subcellularLocation>
        <location evidence="2">Nucleus</location>
    </subcellularLocation>
</comment>
<evidence type="ECO:0000256" key="5">
    <source>
        <dbReference type="ARBA" id="ARBA00014357"/>
    </source>
</evidence>
<dbReference type="InterPro" id="IPR013957">
    <property type="entry name" value="SNRNP27"/>
</dbReference>
<feature type="chain" id="PRO_5043590479" description="U4/U6.U5 small nuclear ribonucleoprotein 27 kDa protein" evidence="11">
    <location>
        <begin position="28"/>
        <end position="184"/>
    </location>
</feature>
<evidence type="ECO:0000256" key="4">
    <source>
        <dbReference type="ARBA" id="ARBA00011825"/>
    </source>
</evidence>
<dbReference type="EnsemblMetazoa" id="PPA22876.1">
    <property type="protein sequence ID" value="PPA22876.1"/>
    <property type="gene ID" value="WBGene00112430"/>
</dbReference>
<feature type="signal peptide" evidence="11">
    <location>
        <begin position="1"/>
        <end position="27"/>
    </location>
</feature>